<name>A0ABM1YPL6_AEDAL</name>
<dbReference type="EnsemblMetazoa" id="AALFPA23_011000.R15535">
    <property type="protein sequence ID" value="AALFPA23_011000.P15535"/>
    <property type="gene ID" value="AALFPA23_011000"/>
</dbReference>
<dbReference type="SUPFAM" id="SSF53098">
    <property type="entry name" value="Ribonuclease H-like"/>
    <property type="match status" value="1"/>
</dbReference>
<evidence type="ECO:0000259" key="1">
    <source>
        <dbReference type="PROSITE" id="PS50994"/>
    </source>
</evidence>
<evidence type="ECO:0000313" key="2">
    <source>
        <dbReference type="EnsemblMetazoa" id="AALFPA23_011000.P15535"/>
    </source>
</evidence>
<dbReference type="InterPro" id="IPR001584">
    <property type="entry name" value="Integrase_cat-core"/>
</dbReference>
<dbReference type="Pfam" id="PF18701">
    <property type="entry name" value="DUF5641"/>
    <property type="match status" value="1"/>
</dbReference>
<reference evidence="3" key="1">
    <citation type="journal article" date="2015" name="Proc. Natl. Acad. Sci. U.S.A.">
        <title>Genome sequence of the Asian Tiger mosquito, Aedes albopictus, reveals insights into its biology, genetics, and evolution.</title>
        <authorList>
            <person name="Chen X.G."/>
            <person name="Jiang X."/>
            <person name="Gu J."/>
            <person name="Xu M."/>
            <person name="Wu Y."/>
            <person name="Deng Y."/>
            <person name="Zhang C."/>
            <person name="Bonizzoni M."/>
            <person name="Dermauw W."/>
            <person name="Vontas J."/>
            <person name="Armbruster P."/>
            <person name="Huang X."/>
            <person name="Yang Y."/>
            <person name="Zhang H."/>
            <person name="He W."/>
            <person name="Peng H."/>
            <person name="Liu Y."/>
            <person name="Wu K."/>
            <person name="Chen J."/>
            <person name="Lirakis M."/>
            <person name="Topalis P."/>
            <person name="Van Leeuwen T."/>
            <person name="Hall A.B."/>
            <person name="Jiang X."/>
            <person name="Thorpe C."/>
            <person name="Mueller R.L."/>
            <person name="Sun C."/>
            <person name="Waterhouse R.M."/>
            <person name="Yan G."/>
            <person name="Tu Z.J."/>
            <person name="Fang X."/>
            <person name="James A.A."/>
        </authorList>
    </citation>
    <scope>NUCLEOTIDE SEQUENCE [LARGE SCALE GENOMIC DNA]</scope>
    <source>
        <strain evidence="3">Foshan</strain>
    </source>
</reference>
<dbReference type="RefSeq" id="XP_062703972.1">
    <property type="nucleotide sequence ID" value="XM_062847988.1"/>
</dbReference>
<dbReference type="InterPro" id="IPR008042">
    <property type="entry name" value="Retrotrans_Pao"/>
</dbReference>
<sequence>MSQRLQLKISGEGSSSLYKLYEVRTVGCLVLPTQSMKYNELCDRYPHLRGLPLKDYELIQPKLLIGLDNLHLAVPLKVREGGTKDPIAAKCRLGWSVYGYLMGPSTSRAVVHFHVAAPVDSDRQLNDQLRDYFALEDAGVTERKEVLESDEERRARTILQLTTRRTHRGFETGLLWRDDDPVFPDSYPMAFRRLKALERKLAKDTLLQERVCEQISEYLRKGYAHKATELELNNIDRKRMWFLPLGVVVHPRKPNKIRLVWDAAAMVEEEYNEEYPRAVTAIVENHYVDDYLDSFMTTEEAATVAQKVTLVHSLGGFEICRFRSNSTDFLHKIGEPTADEPKNLMLESGATRESVLGMSWDPINDCFSYSFNLRDDIRSVIDEAHIPTKREVLKVVMSLFDPLGLVSHFLVHGKAIIQGTWAAGTGWDEPINADLNRKWRQWVTLFPKLNELNIPRCYFVPFPPNIDDLQVHTFVDASDIAYSCAVYFRLVHEGHVQTALVGAKSKVAPLKTLSTPRLELKAAVLGVRFAAAILEYHSLPVSKRFFWSDSTTVLAWIRSDHRRFHKFVSVRIGEILTLSEPQEWKWVQSKLNVSDDATKWKNGPNLDSNWCWFKGPEFLRLDEMAWPMQRSTTTTLEELRRVQAHWNNEPAVDYSRFSSWTRLQRTMAYVIRFIDRLRRRNVARNFKREILTREELSKAEILLWKVVQQETFAVERSVLAKTRGDPDAKHSAVSKSSSLYKVWPYMDRQGVLRMRGRIGAASYLPFQARYPVILPKKHPVTTLIVGRFHHLYRHANRETVVNELRQYFEIANLRSLVLRVAKDCAWCRINKAFPKPPVMAPLPKERLDPFVRPFTYVGLDYFGPVFVKVGRSQAKRWIALFTCLSIRAVHMEVVHSLSTESCVMAIRRFVSRRSSPAVFYSDNGTCFQSANKQLLEEIAAGNEELASTFTNATTEWKFIPPATPHMGGVWERLVRSVKTAVGSALEHPRKPNDETLETIIYEAEALVNSRPLTYIPLESADQESLTPNHFLLGSSTGNKIGPKDVPEYATIRSSWKMAQHIVGEFWKRWIKEYLPVITRRSKWFEETKDIVEGDLVLIVNGSGRAQWTRGRVDKVLVGSDGRVRQAIVRTANGTLRRPVTKLAVLDVEKEREPTRLQEHPGHHLGSRAGVCADNTPRCSDAACKEADTFQQAALDQHVKRDSRLDKVSKDQY</sequence>
<dbReference type="Proteomes" id="UP000069940">
    <property type="component" value="Unassembled WGS sequence"/>
</dbReference>
<organism evidence="2 3">
    <name type="scientific">Aedes albopictus</name>
    <name type="common">Asian tiger mosquito</name>
    <name type="synonym">Stegomyia albopicta</name>
    <dbReference type="NCBI Taxonomy" id="7160"/>
    <lineage>
        <taxon>Eukaryota</taxon>
        <taxon>Metazoa</taxon>
        <taxon>Ecdysozoa</taxon>
        <taxon>Arthropoda</taxon>
        <taxon>Hexapoda</taxon>
        <taxon>Insecta</taxon>
        <taxon>Pterygota</taxon>
        <taxon>Neoptera</taxon>
        <taxon>Endopterygota</taxon>
        <taxon>Diptera</taxon>
        <taxon>Nematocera</taxon>
        <taxon>Culicoidea</taxon>
        <taxon>Culicidae</taxon>
        <taxon>Culicinae</taxon>
        <taxon>Aedini</taxon>
        <taxon>Aedes</taxon>
        <taxon>Stegomyia</taxon>
    </lineage>
</organism>
<reference evidence="2" key="2">
    <citation type="submission" date="2025-05" db="UniProtKB">
        <authorList>
            <consortium name="EnsemblMetazoa"/>
        </authorList>
    </citation>
    <scope>IDENTIFICATION</scope>
    <source>
        <strain evidence="2">Foshan</strain>
    </source>
</reference>
<feature type="domain" description="Integrase catalytic" evidence="1">
    <location>
        <begin position="849"/>
        <end position="1035"/>
    </location>
</feature>
<proteinExistence type="predicted"/>
<dbReference type="GeneID" id="134286376"/>
<dbReference type="InterPro" id="IPR012337">
    <property type="entry name" value="RNaseH-like_sf"/>
</dbReference>
<protein>
    <recommendedName>
        <fullName evidence="1">Integrase catalytic domain-containing protein</fullName>
    </recommendedName>
</protein>
<dbReference type="PROSITE" id="PS50994">
    <property type="entry name" value="INTEGRASE"/>
    <property type="match status" value="1"/>
</dbReference>
<dbReference type="InterPro" id="IPR040676">
    <property type="entry name" value="DUF5641"/>
</dbReference>
<dbReference type="InterPro" id="IPR036397">
    <property type="entry name" value="RNaseH_sf"/>
</dbReference>
<dbReference type="Gene3D" id="3.30.420.10">
    <property type="entry name" value="Ribonuclease H-like superfamily/Ribonuclease H"/>
    <property type="match status" value="1"/>
</dbReference>
<dbReference type="PANTHER" id="PTHR47331">
    <property type="entry name" value="PHD-TYPE DOMAIN-CONTAINING PROTEIN"/>
    <property type="match status" value="1"/>
</dbReference>
<accession>A0ABM1YPL6</accession>
<dbReference type="Pfam" id="PF05380">
    <property type="entry name" value="Peptidase_A17"/>
    <property type="match status" value="1"/>
</dbReference>
<evidence type="ECO:0000313" key="3">
    <source>
        <dbReference type="Proteomes" id="UP000069940"/>
    </source>
</evidence>
<keyword evidence="3" id="KW-1185">Reference proteome</keyword>